<gene>
    <name evidence="2" type="ORF">NDU88_011776</name>
</gene>
<keyword evidence="3" id="KW-1185">Reference proteome</keyword>
<comment type="caution">
    <text evidence="2">The sequence shown here is derived from an EMBL/GenBank/DDBJ whole genome shotgun (WGS) entry which is preliminary data.</text>
</comment>
<dbReference type="EMBL" id="JANPWB010000011">
    <property type="protein sequence ID" value="KAJ1133488.1"/>
    <property type="molecule type" value="Genomic_DNA"/>
</dbReference>
<feature type="compositionally biased region" description="Basic and acidic residues" evidence="1">
    <location>
        <begin position="24"/>
        <end position="47"/>
    </location>
</feature>
<proteinExistence type="predicted"/>
<feature type="region of interest" description="Disordered" evidence="1">
    <location>
        <begin position="1"/>
        <end position="85"/>
    </location>
</feature>
<feature type="compositionally biased region" description="Basic and acidic residues" evidence="1">
    <location>
        <begin position="54"/>
        <end position="85"/>
    </location>
</feature>
<reference evidence="2" key="1">
    <citation type="journal article" date="2022" name="bioRxiv">
        <title>Sequencing and chromosome-scale assembly of the giantPleurodeles waltlgenome.</title>
        <authorList>
            <person name="Brown T."/>
            <person name="Elewa A."/>
            <person name="Iarovenko S."/>
            <person name="Subramanian E."/>
            <person name="Araus A.J."/>
            <person name="Petzold A."/>
            <person name="Susuki M."/>
            <person name="Suzuki K.-i.T."/>
            <person name="Hayashi T."/>
            <person name="Toyoda A."/>
            <person name="Oliveira C."/>
            <person name="Osipova E."/>
            <person name="Leigh N.D."/>
            <person name="Simon A."/>
            <person name="Yun M.H."/>
        </authorList>
    </citation>
    <scope>NUCLEOTIDE SEQUENCE</scope>
    <source>
        <strain evidence="2">20211129_DDA</strain>
        <tissue evidence="2">Liver</tissue>
    </source>
</reference>
<organism evidence="2 3">
    <name type="scientific">Pleurodeles waltl</name>
    <name type="common">Iberian ribbed newt</name>
    <dbReference type="NCBI Taxonomy" id="8319"/>
    <lineage>
        <taxon>Eukaryota</taxon>
        <taxon>Metazoa</taxon>
        <taxon>Chordata</taxon>
        <taxon>Craniata</taxon>
        <taxon>Vertebrata</taxon>
        <taxon>Euteleostomi</taxon>
        <taxon>Amphibia</taxon>
        <taxon>Batrachia</taxon>
        <taxon>Caudata</taxon>
        <taxon>Salamandroidea</taxon>
        <taxon>Salamandridae</taxon>
        <taxon>Pleurodelinae</taxon>
        <taxon>Pleurodeles</taxon>
    </lineage>
</organism>
<evidence type="ECO:0000313" key="3">
    <source>
        <dbReference type="Proteomes" id="UP001066276"/>
    </source>
</evidence>
<feature type="compositionally biased region" description="Basic residues" evidence="1">
    <location>
        <begin position="12"/>
        <end position="23"/>
    </location>
</feature>
<protein>
    <submittedName>
        <fullName evidence="2">Uncharacterized protein</fullName>
    </submittedName>
</protein>
<sequence>MSVFPGTYLRKDGRRQRRGKHCRRQEPDIRLPEKLKRKEGLRTGKAEGEEDARELDAEEARQTDNGRNKEENKPYLEERQPFDSR</sequence>
<evidence type="ECO:0000256" key="1">
    <source>
        <dbReference type="SAM" id="MobiDB-lite"/>
    </source>
</evidence>
<name>A0AAV7Q496_PLEWA</name>
<dbReference type="AlphaFoldDB" id="A0AAV7Q496"/>
<evidence type="ECO:0000313" key="2">
    <source>
        <dbReference type="EMBL" id="KAJ1133488.1"/>
    </source>
</evidence>
<accession>A0AAV7Q496</accession>
<dbReference type="Proteomes" id="UP001066276">
    <property type="component" value="Chromosome 7"/>
</dbReference>